<feature type="binding site" evidence="12">
    <location>
        <begin position="371"/>
        <end position="372"/>
    </location>
    <ligand>
        <name>ATP</name>
        <dbReference type="ChEBI" id="CHEBI:30616"/>
    </ligand>
</feature>
<dbReference type="Gene3D" id="3.40.50.620">
    <property type="entry name" value="HUPs"/>
    <property type="match status" value="1"/>
</dbReference>
<dbReference type="PANTHER" id="PTHR11772">
    <property type="entry name" value="ASPARAGINE SYNTHETASE"/>
    <property type="match status" value="1"/>
</dbReference>
<gene>
    <name evidence="16" type="ORF">CBRE1094_LOCUS22541</name>
</gene>
<dbReference type="NCBIfam" id="TIGR01536">
    <property type="entry name" value="asn_synth_AEB"/>
    <property type="match status" value="1"/>
</dbReference>
<evidence type="ECO:0000256" key="10">
    <source>
        <dbReference type="PIRNR" id="PIRNR001589"/>
    </source>
</evidence>
<keyword evidence="4 11" id="KW-0028">Amino-acid biosynthesis</keyword>
<dbReference type="PROSITE" id="PS51278">
    <property type="entry name" value="GATASE_TYPE_2"/>
    <property type="match status" value="1"/>
</dbReference>
<dbReference type="InterPro" id="IPR033738">
    <property type="entry name" value="AsnB_N"/>
</dbReference>
<accession>A0A7S2E451</accession>
<dbReference type="GO" id="GO:0005524">
    <property type="term" value="F:ATP binding"/>
    <property type="evidence" value="ECO:0007669"/>
    <property type="project" value="UniProtKB-KW"/>
</dbReference>
<dbReference type="NCBIfam" id="NF006949">
    <property type="entry name" value="PRK09431.1"/>
    <property type="match status" value="1"/>
</dbReference>
<dbReference type="EC" id="6.3.5.4" evidence="2"/>
<keyword evidence="6 10" id="KW-0067">ATP-binding</keyword>
<comment type="pathway">
    <text evidence="1">Amino-acid biosynthesis; L-asparagine biosynthesis; L-asparagine from L-aspartate (L-Gln route): step 1/1.</text>
</comment>
<feature type="domain" description="Glutamine amidotransferase type-2" evidence="15">
    <location>
        <begin position="22"/>
        <end position="212"/>
    </location>
</feature>
<feature type="active site" description="For GATase activity" evidence="11">
    <location>
        <position position="22"/>
    </location>
</feature>
<evidence type="ECO:0000256" key="5">
    <source>
        <dbReference type="ARBA" id="ARBA00022741"/>
    </source>
</evidence>
<dbReference type="EMBL" id="HBGU01041397">
    <property type="protein sequence ID" value="CAD9470862.1"/>
    <property type="molecule type" value="Transcribed_RNA"/>
</dbReference>
<evidence type="ECO:0000256" key="12">
    <source>
        <dbReference type="PIRSR" id="PIRSR001589-2"/>
    </source>
</evidence>
<dbReference type="PIRSF" id="PIRSF001589">
    <property type="entry name" value="Asn_synthetase_glu-h"/>
    <property type="match status" value="1"/>
</dbReference>
<evidence type="ECO:0000256" key="2">
    <source>
        <dbReference type="ARBA" id="ARBA00012737"/>
    </source>
</evidence>
<evidence type="ECO:0000256" key="1">
    <source>
        <dbReference type="ARBA" id="ARBA00005187"/>
    </source>
</evidence>
<dbReference type="InterPro" id="IPR029055">
    <property type="entry name" value="Ntn_hydrolases_N"/>
</dbReference>
<evidence type="ECO:0000256" key="3">
    <source>
        <dbReference type="ARBA" id="ARBA00022598"/>
    </source>
</evidence>
<feature type="region of interest" description="Disordered" evidence="14">
    <location>
        <begin position="571"/>
        <end position="591"/>
    </location>
</feature>
<reference evidence="16" key="1">
    <citation type="submission" date="2021-01" db="EMBL/GenBank/DDBJ databases">
        <authorList>
            <person name="Corre E."/>
            <person name="Pelletier E."/>
            <person name="Niang G."/>
            <person name="Scheremetjew M."/>
            <person name="Finn R."/>
            <person name="Kale V."/>
            <person name="Holt S."/>
            <person name="Cochrane G."/>
            <person name="Meng A."/>
            <person name="Brown T."/>
            <person name="Cohen L."/>
        </authorList>
    </citation>
    <scope>NUCLEOTIDE SEQUENCE</scope>
    <source>
        <strain evidence="16">UTEX LB 985</strain>
    </source>
</reference>
<dbReference type="Pfam" id="PF13537">
    <property type="entry name" value="GATase_7"/>
    <property type="match status" value="1"/>
</dbReference>
<name>A0A7S2E451_9EUKA</name>
<feature type="site" description="Important for beta-aspartyl-AMP intermediate formation" evidence="13">
    <location>
        <position position="373"/>
    </location>
</feature>
<evidence type="ECO:0000313" key="16">
    <source>
        <dbReference type="EMBL" id="CAD9470862.1"/>
    </source>
</evidence>
<dbReference type="InterPro" id="IPR006426">
    <property type="entry name" value="Asn_synth_AEB"/>
</dbReference>
<dbReference type="SUPFAM" id="SSF56235">
    <property type="entry name" value="N-terminal nucleophile aminohydrolases (Ntn hydrolases)"/>
    <property type="match status" value="1"/>
</dbReference>
<dbReference type="GO" id="GO:0005829">
    <property type="term" value="C:cytosol"/>
    <property type="evidence" value="ECO:0007669"/>
    <property type="project" value="TreeGrafter"/>
</dbReference>
<dbReference type="InterPro" id="IPR017932">
    <property type="entry name" value="GATase_2_dom"/>
</dbReference>
<evidence type="ECO:0000256" key="11">
    <source>
        <dbReference type="PIRSR" id="PIRSR001589-1"/>
    </source>
</evidence>
<dbReference type="AlphaFoldDB" id="A0A7S2E451"/>
<dbReference type="Gene3D" id="3.60.20.10">
    <property type="entry name" value="Glutamine Phosphoribosylpyrophosphate, subunit 1, domain 1"/>
    <property type="match status" value="1"/>
</dbReference>
<dbReference type="InterPro" id="IPR001962">
    <property type="entry name" value="Asn_synthase"/>
</dbReference>
<dbReference type="InterPro" id="IPR014729">
    <property type="entry name" value="Rossmann-like_a/b/a_fold"/>
</dbReference>
<dbReference type="PANTHER" id="PTHR11772:SF2">
    <property type="entry name" value="ASPARAGINE SYNTHETASE [GLUTAMINE-HYDROLYZING]"/>
    <property type="match status" value="1"/>
</dbReference>
<dbReference type="InterPro" id="IPR050795">
    <property type="entry name" value="Asn_Synthetase"/>
</dbReference>
<keyword evidence="3" id="KW-0436">Ligase</keyword>
<feature type="binding site" evidence="12">
    <location>
        <position position="297"/>
    </location>
    <ligand>
        <name>ATP</name>
        <dbReference type="ChEBI" id="CHEBI:30616"/>
    </ligand>
</feature>
<sequence length="591" mass="65573">MPALRPALAVSRAARSADVSMCGILAVYKSKMSPSKLRLQTLTLQRLVRHRGPDGSGIHVISSEDETHSSLAHERLAIVDPLSGNQPLFSHDRKRSLAVNGEIYNHKQLRTELADQTPFRTESDCEVIVHLYDEVGVDVASKLDGDFAFCILDETTGELYAARDPIGVNSLYMGTGLDGSTWFSSEAKPLVAAGCLDVSVFPPGCYWTSKTGELVEYYKPDWRDVSAAVTPLDLQLVRDTFTRAVEKRLMTDVPYGVLLSGGLDSSLVASVVTRLQRKRFLEFGNPADLQPLKSYSIGLEGSPDLENAQKVAESIGTEHYGFTFTVQEGIDAVSDVIYHLETYDITTIRAGTPMFLLARKIKAMGVKMVLSGEGADETLAGYLYFHKAPDSTELHEECVRKVGDLHKYDCLRANKATMAHGLEARVPFLDKDMLDVTMRTDPEYKMYRKGAETQFIEKWLLRAAFDTPEQPYLPSSVLWRQKEQFSDGVGYSWIDGIKEHADKVVSDEDMATAAIRFAYNTPSTKEGAYYRTIFHSHFPNNNYGNGIEETVPGGPSIACSTAKAIEWDEAWSDPSRQDQSGRMVDTHDSSL</sequence>
<evidence type="ECO:0000256" key="14">
    <source>
        <dbReference type="SAM" id="MobiDB-lite"/>
    </source>
</evidence>
<evidence type="ECO:0000256" key="13">
    <source>
        <dbReference type="PIRSR" id="PIRSR001589-3"/>
    </source>
</evidence>
<proteinExistence type="predicted"/>
<evidence type="ECO:0000256" key="4">
    <source>
        <dbReference type="ARBA" id="ARBA00022605"/>
    </source>
</evidence>
<protein>
    <recommendedName>
        <fullName evidence="2">asparagine synthase (glutamine-hydrolyzing)</fullName>
        <ecNumber evidence="2">6.3.5.4</ecNumber>
    </recommendedName>
</protein>
<feature type="binding site" evidence="12">
    <location>
        <position position="124"/>
    </location>
    <ligand>
        <name>L-glutamine</name>
        <dbReference type="ChEBI" id="CHEBI:58359"/>
    </ligand>
</feature>
<keyword evidence="7 11" id="KW-0061">Asparagine biosynthesis</keyword>
<dbReference type="FunFam" id="3.40.50.620:FF:000031">
    <property type="entry name" value="Asparagine synthase B"/>
    <property type="match status" value="1"/>
</dbReference>
<dbReference type="GO" id="GO:0004066">
    <property type="term" value="F:asparagine synthase (glutamine-hydrolyzing) activity"/>
    <property type="evidence" value="ECO:0007669"/>
    <property type="project" value="UniProtKB-EC"/>
</dbReference>
<comment type="catalytic activity">
    <reaction evidence="9">
        <text>L-aspartate + L-glutamine + ATP + H2O = L-asparagine + L-glutamate + AMP + diphosphate + H(+)</text>
        <dbReference type="Rhea" id="RHEA:12228"/>
        <dbReference type="ChEBI" id="CHEBI:15377"/>
        <dbReference type="ChEBI" id="CHEBI:15378"/>
        <dbReference type="ChEBI" id="CHEBI:29985"/>
        <dbReference type="ChEBI" id="CHEBI:29991"/>
        <dbReference type="ChEBI" id="CHEBI:30616"/>
        <dbReference type="ChEBI" id="CHEBI:33019"/>
        <dbReference type="ChEBI" id="CHEBI:58048"/>
        <dbReference type="ChEBI" id="CHEBI:58359"/>
        <dbReference type="ChEBI" id="CHEBI:456215"/>
        <dbReference type="EC" id="6.3.5.4"/>
    </reaction>
</comment>
<evidence type="ECO:0000256" key="6">
    <source>
        <dbReference type="ARBA" id="ARBA00022840"/>
    </source>
</evidence>
<keyword evidence="8 11" id="KW-0315">Glutamine amidotransferase</keyword>
<dbReference type="SUPFAM" id="SSF52402">
    <property type="entry name" value="Adenine nucleotide alpha hydrolases-like"/>
    <property type="match status" value="1"/>
</dbReference>
<organism evidence="16">
    <name type="scientific">Haptolina brevifila</name>
    <dbReference type="NCBI Taxonomy" id="156173"/>
    <lineage>
        <taxon>Eukaryota</taxon>
        <taxon>Haptista</taxon>
        <taxon>Haptophyta</taxon>
        <taxon>Prymnesiophyceae</taxon>
        <taxon>Prymnesiales</taxon>
        <taxon>Prymnesiaceae</taxon>
        <taxon>Haptolina</taxon>
    </lineage>
</organism>
<dbReference type="GO" id="GO:0006529">
    <property type="term" value="P:asparagine biosynthetic process"/>
    <property type="evidence" value="ECO:0007669"/>
    <property type="project" value="UniProtKB-KW"/>
</dbReference>
<evidence type="ECO:0000259" key="15">
    <source>
        <dbReference type="PROSITE" id="PS51278"/>
    </source>
</evidence>
<dbReference type="CDD" id="cd00712">
    <property type="entry name" value="AsnB"/>
    <property type="match status" value="1"/>
</dbReference>
<dbReference type="CDD" id="cd01991">
    <property type="entry name" value="Asn_synthase_B_C"/>
    <property type="match status" value="1"/>
</dbReference>
<keyword evidence="5 10" id="KW-0547">Nucleotide-binding</keyword>
<evidence type="ECO:0000256" key="8">
    <source>
        <dbReference type="ARBA" id="ARBA00022962"/>
    </source>
</evidence>
<feature type="binding site" evidence="12">
    <location>
        <position position="258"/>
    </location>
    <ligand>
        <name>ATP</name>
        <dbReference type="ChEBI" id="CHEBI:30616"/>
    </ligand>
</feature>
<evidence type="ECO:0000256" key="9">
    <source>
        <dbReference type="ARBA" id="ARBA00048741"/>
    </source>
</evidence>
<evidence type="ECO:0000256" key="7">
    <source>
        <dbReference type="ARBA" id="ARBA00022888"/>
    </source>
</evidence>
<dbReference type="Pfam" id="PF00733">
    <property type="entry name" value="Asn_synthase"/>
    <property type="match status" value="1"/>
</dbReference>